<comment type="caution">
    <text evidence="3">The sequence shown here is derived from an EMBL/GenBank/DDBJ whole genome shotgun (WGS) entry which is preliminary data.</text>
</comment>
<name>A0A1C7P1K4_9HYPH</name>
<evidence type="ECO:0000256" key="1">
    <source>
        <dbReference type="SAM" id="Phobius"/>
    </source>
</evidence>
<dbReference type="STRING" id="1612624.ADU59_14245"/>
<accession>A0A1C7P1K4</accession>
<proteinExistence type="predicted"/>
<keyword evidence="1" id="KW-0472">Membrane</keyword>
<dbReference type="EMBL" id="LGLV01000008">
    <property type="protein sequence ID" value="OBZ95100.1"/>
    <property type="molecule type" value="Genomic_DNA"/>
</dbReference>
<sequence length="172" mass="18800">MRRRSFHRFFGDRSGVAAIEFAILALPLFVLVFGIIEISAMFFVNTALDSSVHKNARLIKTGQAAEKKTSLADFKAKICGDMVYMLNCEARLLVSVDVITDVSSAGGMVPVDSKGNVTITESFNPGYGSDYVLVQAFLPWPPIVNLYSLSSRTLSDGSYLLGASTLFRNEPF</sequence>
<reference evidence="3 4" key="1">
    <citation type="journal article" date="2016" name="Syst. Appl. Microbiol.">
        <title>Pararhizobium polonicum sp. nov. isolated from tumors on stone fruit rootstocks.</title>
        <authorList>
            <person name="Pulawska J."/>
            <person name="Kuzmanovic N."/>
            <person name="Willems A."/>
            <person name="Pothier J.F."/>
        </authorList>
    </citation>
    <scope>NUCLEOTIDE SEQUENCE [LARGE SCALE GENOMIC DNA]</scope>
    <source>
        <strain evidence="3 4">F5.1</strain>
    </source>
</reference>
<dbReference type="InterPro" id="IPR012495">
    <property type="entry name" value="TadE-like_dom"/>
</dbReference>
<dbReference type="Proteomes" id="UP000093111">
    <property type="component" value="Unassembled WGS sequence"/>
</dbReference>
<protein>
    <submittedName>
        <fullName evidence="3">Pilus assembly protein TadG</fullName>
    </submittedName>
</protein>
<feature type="domain" description="TadE-like" evidence="2">
    <location>
        <begin position="15"/>
        <end position="54"/>
    </location>
</feature>
<evidence type="ECO:0000313" key="3">
    <source>
        <dbReference type="EMBL" id="OBZ95100.1"/>
    </source>
</evidence>
<evidence type="ECO:0000259" key="2">
    <source>
        <dbReference type="Pfam" id="PF07811"/>
    </source>
</evidence>
<keyword evidence="1" id="KW-1133">Transmembrane helix</keyword>
<evidence type="ECO:0000313" key="4">
    <source>
        <dbReference type="Proteomes" id="UP000093111"/>
    </source>
</evidence>
<organism evidence="3 4">
    <name type="scientific">Pararhizobium polonicum</name>
    <dbReference type="NCBI Taxonomy" id="1612624"/>
    <lineage>
        <taxon>Bacteria</taxon>
        <taxon>Pseudomonadati</taxon>
        <taxon>Pseudomonadota</taxon>
        <taxon>Alphaproteobacteria</taxon>
        <taxon>Hyphomicrobiales</taxon>
        <taxon>Rhizobiaceae</taxon>
        <taxon>Rhizobium/Agrobacterium group</taxon>
        <taxon>Pararhizobium</taxon>
    </lineage>
</organism>
<feature type="transmembrane region" description="Helical" evidence="1">
    <location>
        <begin position="21"/>
        <end position="44"/>
    </location>
</feature>
<keyword evidence="1" id="KW-0812">Transmembrane</keyword>
<gene>
    <name evidence="3" type="ORF">ADU59_14245</name>
</gene>
<keyword evidence="4" id="KW-1185">Reference proteome</keyword>
<dbReference type="Pfam" id="PF07811">
    <property type="entry name" value="TadE"/>
    <property type="match status" value="1"/>
</dbReference>
<dbReference type="AlphaFoldDB" id="A0A1C7P1K4"/>
<dbReference type="PATRIC" id="fig|1612624.7.peg.4759"/>